<sequence length="347" mass="39830">MQPETLMQPETHDSDAAANAGNHSIAALEKMGEVWKERAQVKNEEFEVEMMYSTEYDDFLDRLIPFNQHPRYGELDDEMRTKILSSGWIAYNEKTIDIESKIISPICNEIIYGTLPGTQDETIKWLAAQTLTDEAYHVLMVIQTARMARTQRGLLDLRLPSFDLVNQIELEAAKYSENWQKKIVRTVACICSEVFISDYLSLLSDADDVQPINKITTDAHRKDELAHSGIFRHLTKEIVRHLTPRELAFFAQMLPRPMRWFASQELNVWETILQQLDYEHTKEVIGDTRAEAEVALFRVDFSELIELAEETGLLDTPEGRESFEAEGLLGNATMTERERPSVAVNMK</sequence>
<evidence type="ECO:0000313" key="2">
    <source>
        <dbReference type="Proteomes" id="UP001296776"/>
    </source>
</evidence>
<dbReference type="RefSeq" id="WP_200346228.1">
    <property type="nucleotide sequence ID" value="NZ_NRSJ01000017.1"/>
</dbReference>
<protein>
    <recommendedName>
        <fullName evidence="3">p-aminobenzoate N-oxygenase AurF</fullName>
    </recommendedName>
</protein>
<evidence type="ECO:0000313" key="1">
    <source>
        <dbReference type="EMBL" id="MBK1705019.1"/>
    </source>
</evidence>
<dbReference type="EMBL" id="NRSJ01000017">
    <property type="protein sequence ID" value="MBK1705019.1"/>
    <property type="molecule type" value="Genomic_DNA"/>
</dbReference>
<dbReference type="GO" id="GO:0016491">
    <property type="term" value="F:oxidoreductase activity"/>
    <property type="evidence" value="ECO:0007669"/>
    <property type="project" value="InterPro"/>
</dbReference>
<gene>
    <name evidence="1" type="ORF">CKO40_10815</name>
</gene>
<reference evidence="1" key="1">
    <citation type="submission" date="2017-08" db="EMBL/GenBank/DDBJ databases">
        <authorList>
            <person name="Imhoff J.F."/>
            <person name="Rahn T."/>
            <person name="Kuenzel S."/>
            <person name="Neulinger S.C."/>
        </authorList>
    </citation>
    <scope>NUCLEOTIDE SEQUENCE</scope>
    <source>
        <strain evidence="1">DSM 11080</strain>
    </source>
</reference>
<organism evidence="1 2">
    <name type="scientific">Halochromatium glycolicum</name>
    <dbReference type="NCBI Taxonomy" id="85075"/>
    <lineage>
        <taxon>Bacteria</taxon>
        <taxon>Pseudomonadati</taxon>
        <taxon>Pseudomonadota</taxon>
        <taxon>Gammaproteobacteria</taxon>
        <taxon>Chromatiales</taxon>
        <taxon>Chromatiaceae</taxon>
        <taxon>Halochromatium</taxon>
    </lineage>
</organism>
<name>A0AAJ0X9P7_9GAMM</name>
<evidence type="ECO:0008006" key="3">
    <source>
        <dbReference type="Google" id="ProtNLM"/>
    </source>
</evidence>
<dbReference type="Gene3D" id="1.10.620.20">
    <property type="entry name" value="Ribonucleotide Reductase, subunit A"/>
    <property type="match status" value="1"/>
</dbReference>
<reference evidence="1" key="2">
    <citation type="journal article" date="2020" name="Microorganisms">
        <title>Osmotic Adaptation and Compatible Solute Biosynthesis of Phototrophic Bacteria as Revealed from Genome Analyses.</title>
        <authorList>
            <person name="Imhoff J.F."/>
            <person name="Rahn T."/>
            <person name="Kunzel S."/>
            <person name="Keller A."/>
            <person name="Neulinger S.C."/>
        </authorList>
    </citation>
    <scope>NUCLEOTIDE SEQUENCE</scope>
    <source>
        <strain evidence="1">DSM 11080</strain>
    </source>
</reference>
<dbReference type="Pfam" id="PF11583">
    <property type="entry name" value="AurF"/>
    <property type="match status" value="1"/>
</dbReference>
<dbReference type="InterPro" id="IPR012348">
    <property type="entry name" value="RNR-like"/>
</dbReference>
<dbReference type="Proteomes" id="UP001296776">
    <property type="component" value="Unassembled WGS sequence"/>
</dbReference>
<dbReference type="InterPro" id="IPR025859">
    <property type="entry name" value="AurF/CmlI"/>
</dbReference>
<dbReference type="AlphaFoldDB" id="A0AAJ0X9P7"/>
<proteinExistence type="predicted"/>
<accession>A0AAJ0X9P7</accession>
<comment type="caution">
    <text evidence="1">The sequence shown here is derived from an EMBL/GenBank/DDBJ whole genome shotgun (WGS) entry which is preliminary data.</text>
</comment>
<keyword evidence="2" id="KW-1185">Reference proteome</keyword>